<organism evidence="2 3">
    <name type="scientific">Papaver nudicaule</name>
    <name type="common">Iceland poppy</name>
    <dbReference type="NCBI Taxonomy" id="74823"/>
    <lineage>
        <taxon>Eukaryota</taxon>
        <taxon>Viridiplantae</taxon>
        <taxon>Streptophyta</taxon>
        <taxon>Embryophyta</taxon>
        <taxon>Tracheophyta</taxon>
        <taxon>Spermatophyta</taxon>
        <taxon>Magnoliopsida</taxon>
        <taxon>Ranunculales</taxon>
        <taxon>Papaveraceae</taxon>
        <taxon>Papaveroideae</taxon>
        <taxon>Papaver</taxon>
    </lineage>
</organism>
<sequence length="108" mass="12099">MSAVTSVGLEDYGTATREQAGFITVKVIYNVDKTEIFFRIRSNVQLCKLMIAYGARKDLDIKYLRFLFNGIVIKPHQTPIKLGMEDGDEIDCMQEVGGGGYAYANHQT</sequence>
<evidence type="ECO:0000313" key="3">
    <source>
        <dbReference type="Proteomes" id="UP001177140"/>
    </source>
</evidence>
<dbReference type="Pfam" id="PF11976">
    <property type="entry name" value="Rad60-SLD"/>
    <property type="match status" value="1"/>
</dbReference>
<dbReference type="SUPFAM" id="SSF54236">
    <property type="entry name" value="Ubiquitin-like"/>
    <property type="match status" value="1"/>
</dbReference>
<keyword evidence="3" id="KW-1185">Reference proteome</keyword>
<dbReference type="PROSITE" id="PS50053">
    <property type="entry name" value="UBIQUITIN_2"/>
    <property type="match status" value="1"/>
</dbReference>
<evidence type="ECO:0000259" key="1">
    <source>
        <dbReference type="PROSITE" id="PS50053"/>
    </source>
</evidence>
<dbReference type="InterPro" id="IPR000626">
    <property type="entry name" value="Ubiquitin-like_dom"/>
</dbReference>
<evidence type="ECO:0000313" key="2">
    <source>
        <dbReference type="EMBL" id="MCL7051200.1"/>
    </source>
</evidence>
<dbReference type="EMBL" id="JAJJMA010335919">
    <property type="protein sequence ID" value="MCL7051200.1"/>
    <property type="molecule type" value="Genomic_DNA"/>
</dbReference>
<name>A0AA41W101_PAPNU</name>
<dbReference type="PANTHER" id="PTHR10562">
    <property type="entry name" value="SMALL UBIQUITIN-RELATED MODIFIER"/>
    <property type="match status" value="1"/>
</dbReference>
<accession>A0AA41W101</accession>
<proteinExistence type="predicted"/>
<reference evidence="2" key="1">
    <citation type="submission" date="2022-03" db="EMBL/GenBank/DDBJ databases">
        <title>A functionally conserved STORR gene fusion in Papaver species that diverged 16.8 million years ago.</title>
        <authorList>
            <person name="Catania T."/>
        </authorList>
    </citation>
    <scope>NUCLEOTIDE SEQUENCE</scope>
    <source>
        <strain evidence="2">S-191538</strain>
    </source>
</reference>
<comment type="caution">
    <text evidence="2">The sequence shown here is derived from an EMBL/GenBank/DDBJ whole genome shotgun (WGS) entry which is preliminary data.</text>
</comment>
<dbReference type="InterPro" id="IPR029071">
    <property type="entry name" value="Ubiquitin-like_domsf"/>
</dbReference>
<gene>
    <name evidence="2" type="ORF">MKW94_007470</name>
</gene>
<dbReference type="AlphaFoldDB" id="A0AA41W101"/>
<dbReference type="InterPro" id="IPR022617">
    <property type="entry name" value="Rad60/SUMO-like_dom"/>
</dbReference>
<feature type="domain" description="Ubiquitin-like" evidence="1">
    <location>
        <begin position="23"/>
        <end position="99"/>
    </location>
</feature>
<protein>
    <recommendedName>
        <fullName evidence="1">Ubiquitin-like domain-containing protein</fullName>
    </recommendedName>
</protein>
<dbReference type="Gene3D" id="3.10.20.90">
    <property type="entry name" value="Phosphatidylinositol 3-kinase Catalytic Subunit, Chain A, domain 1"/>
    <property type="match status" value="1"/>
</dbReference>
<dbReference type="Proteomes" id="UP001177140">
    <property type="component" value="Unassembled WGS sequence"/>
</dbReference>